<feature type="transmembrane region" description="Helical" evidence="8">
    <location>
        <begin position="221"/>
        <end position="241"/>
    </location>
</feature>
<dbReference type="InterPro" id="IPR015720">
    <property type="entry name" value="Emp24-like"/>
</dbReference>
<dbReference type="GO" id="GO:0016020">
    <property type="term" value="C:membrane"/>
    <property type="evidence" value="ECO:0007669"/>
    <property type="project" value="UniProtKB-SubCell"/>
</dbReference>
<keyword evidence="5 8" id="KW-1133">Transmembrane helix</keyword>
<dbReference type="OrthoDB" id="3427at2759"/>
<evidence type="ECO:0000256" key="1">
    <source>
        <dbReference type="ARBA" id="ARBA00004479"/>
    </source>
</evidence>
<keyword evidence="3 7" id="KW-0812">Transmembrane</keyword>
<gene>
    <name evidence="10" type="ORF">RFI_22174</name>
</gene>
<evidence type="ECO:0000256" key="4">
    <source>
        <dbReference type="ARBA" id="ARBA00022729"/>
    </source>
</evidence>
<dbReference type="PANTHER" id="PTHR22811">
    <property type="entry name" value="TRANSMEMBRANE EMP24 DOMAIN-CONTAINING PROTEIN"/>
    <property type="match status" value="1"/>
</dbReference>
<protein>
    <recommendedName>
        <fullName evidence="9">GOLD domain-containing protein</fullName>
    </recommendedName>
</protein>
<dbReference type="SMART" id="SM01190">
    <property type="entry name" value="EMP24_GP25L"/>
    <property type="match status" value="1"/>
</dbReference>
<dbReference type="InterPro" id="IPR009038">
    <property type="entry name" value="GOLD_dom"/>
</dbReference>
<evidence type="ECO:0000256" key="7">
    <source>
        <dbReference type="RuleBase" id="RU003827"/>
    </source>
</evidence>
<dbReference type="Proteomes" id="UP000023152">
    <property type="component" value="Unassembled WGS sequence"/>
</dbReference>
<evidence type="ECO:0000256" key="6">
    <source>
        <dbReference type="ARBA" id="ARBA00023136"/>
    </source>
</evidence>
<reference evidence="10 11" key="1">
    <citation type="journal article" date="2013" name="Curr. Biol.">
        <title>The Genome of the Foraminiferan Reticulomyxa filosa.</title>
        <authorList>
            <person name="Glockner G."/>
            <person name="Hulsmann N."/>
            <person name="Schleicher M."/>
            <person name="Noegel A.A."/>
            <person name="Eichinger L."/>
            <person name="Gallinger C."/>
            <person name="Pawlowski J."/>
            <person name="Sierra R."/>
            <person name="Euteneuer U."/>
            <person name="Pillet L."/>
            <person name="Moustafa A."/>
            <person name="Platzer M."/>
            <person name="Groth M."/>
            <person name="Szafranski K."/>
            <person name="Schliwa M."/>
        </authorList>
    </citation>
    <scope>NUCLEOTIDE SEQUENCE [LARGE SCALE GENOMIC DNA]</scope>
</reference>
<evidence type="ECO:0000256" key="3">
    <source>
        <dbReference type="ARBA" id="ARBA00022692"/>
    </source>
</evidence>
<evidence type="ECO:0000256" key="8">
    <source>
        <dbReference type="SAM" id="Phobius"/>
    </source>
</evidence>
<feature type="transmembrane region" description="Helical" evidence="8">
    <location>
        <begin position="110"/>
        <end position="128"/>
    </location>
</feature>
<organism evidence="10 11">
    <name type="scientific">Reticulomyxa filosa</name>
    <dbReference type="NCBI Taxonomy" id="46433"/>
    <lineage>
        <taxon>Eukaryota</taxon>
        <taxon>Sar</taxon>
        <taxon>Rhizaria</taxon>
        <taxon>Retaria</taxon>
        <taxon>Foraminifera</taxon>
        <taxon>Monothalamids</taxon>
        <taxon>Reticulomyxidae</taxon>
        <taxon>Reticulomyxa</taxon>
    </lineage>
</organism>
<evidence type="ECO:0000259" key="9">
    <source>
        <dbReference type="PROSITE" id="PS50866"/>
    </source>
</evidence>
<keyword evidence="11" id="KW-1185">Reference proteome</keyword>
<sequence>MHKTNTCPTTKHMIELWIQTARIGSKMFHRRRYAKDMLPVNTLVVISYNSLDHQKLNGRSLELMIKDPFEKVILKTTLTEPSGKSAFTSEQQGDHLICFGILQGTKAEEFVLSFYFFICFVFSLAFVIRMEIHIDSGEQANDYEKLARVEHLSMRAVLKTLLQILSLNRGKQLIAVEVELRRLNDKIRAIRNEQAYQKVCDIYIKREEEFRDTSESTNSKIVWWSLINTAILVGCGLFQIWHLKRFFSAKKLV</sequence>
<proteinExistence type="inferred from homology"/>
<comment type="similarity">
    <text evidence="2 7">Belongs to the EMP24/GP25L family.</text>
</comment>
<evidence type="ECO:0000313" key="10">
    <source>
        <dbReference type="EMBL" id="ETO15189.1"/>
    </source>
</evidence>
<dbReference type="EMBL" id="ASPP01019398">
    <property type="protein sequence ID" value="ETO15189.1"/>
    <property type="molecule type" value="Genomic_DNA"/>
</dbReference>
<comment type="caution">
    <text evidence="10">The sequence shown here is derived from an EMBL/GenBank/DDBJ whole genome shotgun (WGS) entry which is preliminary data.</text>
</comment>
<name>X6MMU1_RETFI</name>
<keyword evidence="6 8" id="KW-0472">Membrane</keyword>
<dbReference type="Pfam" id="PF01105">
    <property type="entry name" value="EMP24_GP25L"/>
    <property type="match status" value="1"/>
</dbReference>
<dbReference type="PROSITE" id="PS50866">
    <property type="entry name" value="GOLD"/>
    <property type="match status" value="1"/>
</dbReference>
<accession>X6MMU1</accession>
<feature type="domain" description="GOLD" evidence="9">
    <location>
        <begin position="30"/>
        <end position="180"/>
    </location>
</feature>
<evidence type="ECO:0000313" key="11">
    <source>
        <dbReference type="Proteomes" id="UP000023152"/>
    </source>
</evidence>
<comment type="subcellular location">
    <subcellularLocation>
        <location evidence="1 7">Membrane</location>
        <topology evidence="1 7">Single-pass type I membrane protein</topology>
    </subcellularLocation>
</comment>
<evidence type="ECO:0000256" key="5">
    <source>
        <dbReference type="ARBA" id="ARBA00022989"/>
    </source>
</evidence>
<dbReference type="AlphaFoldDB" id="X6MMU1"/>
<evidence type="ECO:0000256" key="2">
    <source>
        <dbReference type="ARBA" id="ARBA00007104"/>
    </source>
</evidence>
<keyword evidence="4" id="KW-0732">Signal</keyword>